<feature type="region of interest" description="Disordered" evidence="1">
    <location>
        <begin position="191"/>
        <end position="237"/>
    </location>
</feature>
<dbReference type="Gene3D" id="2.40.50.140">
    <property type="entry name" value="Nucleic acid-binding proteins"/>
    <property type="match status" value="1"/>
</dbReference>
<feature type="domain" description="Single-stranded DNA-binding protein BPT7" evidence="2">
    <location>
        <begin position="21"/>
        <end position="185"/>
    </location>
</feature>
<dbReference type="PIRSF" id="PIRSF004311">
    <property type="entry name" value="Helix_destablz_SSB_T7"/>
    <property type="match status" value="1"/>
</dbReference>
<dbReference type="Proteomes" id="UP000577346">
    <property type="component" value="Unassembled WGS sequence"/>
</dbReference>
<evidence type="ECO:0000259" key="2">
    <source>
        <dbReference type="Pfam" id="PF21265"/>
    </source>
</evidence>
<accession>A0A7W2R227</accession>
<dbReference type="InterPro" id="IPR012340">
    <property type="entry name" value="NA-bd_OB-fold"/>
</dbReference>
<organism evidence="3 4">
    <name type="scientific">Pseudomonas juntendi</name>
    <dbReference type="NCBI Taxonomy" id="2666183"/>
    <lineage>
        <taxon>Bacteria</taxon>
        <taxon>Pseudomonadati</taxon>
        <taxon>Pseudomonadota</taxon>
        <taxon>Gammaproteobacteria</taxon>
        <taxon>Pseudomonadales</taxon>
        <taxon>Pseudomonadaceae</taxon>
        <taxon>Pseudomonas</taxon>
    </lineage>
</organism>
<evidence type="ECO:0000313" key="4">
    <source>
        <dbReference type="Proteomes" id="UP000577346"/>
    </source>
</evidence>
<dbReference type="InterPro" id="IPR049476">
    <property type="entry name" value="SBB_BPT7"/>
</dbReference>
<dbReference type="EMBL" id="JACGDA010000070">
    <property type="protein sequence ID" value="MBA6150475.1"/>
    <property type="molecule type" value="Genomic_DNA"/>
</dbReference>
<evidence type="ECO:0000256" key="1">
    <source>
        <dbReference type="SAM" id="MobiDB-lite"/>
    </source>
</evidence>
<gene>
    <name evidence="3" type="ORF">H4C15_23715</name>
</gene>
<feature type="compositionally biased region" description="Acidic residues" evidence="1">
    <location>
        <begin position="198"/>
        <end position="237"/>
    </location>
</feature>
<proteinExistence type="predicted"/>
<evidence type="ECO:0000313" key="3">
    <source>
        <dbReference type="EMBL" id="MBA6150475.1"/>
    </source>
</evidence>
<dbReference type="Pfam" id="PF21265">
    <property type="entry name" value="SBB_T7"/>
    <property type="match status" value="1"/>
</dbReference>
<name>A0A7W2R227_9PSED</name>
<dbReference type="GO" id="GO:0003677">
    <property type="term" value="F:DNA binding"/>
    <property type="evidence" value="ECO:0007669"/>
    <property type="project" value="InterPro"/>
</dbReference>
<dbReference type="InterPro" id="IPR016411">
    <property type="entry name" value="SSB_T7"/>
</dbReference>
<sequence length="237" mass="26559">MSYQKRPKNVTMTSPRGIFRYPALTKPDFGTDEYPKPDGEYKVTLILTQEEAAPLLAKLEPLHEAAIENGREEFKKLKIEARKKLKDVTVQPLFTEEYDKETEEPTGRLFFNIKMAASGKSKKDGSVWTRKPALFDAKGKPMLKVPDIWGGTEGKVSFEVAPYFIPGTALAGIKLRLNAVQVIELRSGGNKSAGEYGFGEEEGGFDAESVAEQEQEEKDEFEEEEEGGESNTYEEDF</sequence>
<reference evidence="3 4" key="1">
    <citation type="submission" date="2020-07" db="EMBL/GenBank/DDBJ databases">
        <title>Diversity of carbapenemase encoding genes among Pseudomonas putida group clinical isolates in a tertiary Brazilian hospital.</title>
        <authorList>
            <person name="Alberto-Lei F."/>
            <person name="Nodari C.S."/>
            <person name="Streling A.P."/>
            <person name="Paulino J.T."/>
            <person name="Bessa-Neto F.O."/>
            <person name="Cayo R."/>
            <person name="Gales A.C."/>
        </authorList>
    </citation>
    <scope>NUCLEOTIDE SEQUENCE [LARGE SCALE GENOMIC DNA]</scope>
    <source>
        <strain evidence="3 4">11213</strain>
    </source>
</reference>
<protein>
    <submittedName>
        <fullName evidence="3">DUF2815 domain-containing protein</fullName>
    </submittedName>
</protein>
<comment type="caution">
    <text evidence="3">The sequence shown here is derived from an EMBL/GenBank/DDBJ whole genome shotgun (WGS) entry which is preliminary data.</text>
</comment>
<dbReference type="SUPFAM" id="SSF50249">
    <property type="entry name" value="Nucleic acid-binding proteins"/>
    <property type="match status" value="1"/>
</dbReference>
<dbReference type="AlphaFoldDB" id="A0A7W2R227"/>